<dbReference type="RefSeq" id="WP_165908082.1">
    <property type="nucleotide sequence ID" value="NZ_SLUN01000022.1"/>
</dbReference>
<dbReference type="InterPro" id="IPR003768">
    <property type="entry name" value="ScpA"/>
</dbReference>
<comment type="subcellular location">
    <subcellularLocation>
        <location evidence="3">Cytoplasm</location>
    </subcellularLocation>
    <text evidence="3">Associated with two foci at the outer edges of the nucleoid region in young cells, and at four foci within both cell halves in older cells.</text>
</comment>
<evidence type="ECO:0000313" key="4">
    <source>
        <dbReference type="EMBL" id="TCL62996.1"/>
    </source>
</evidence>
<dbReference type="AlphaFoldDB" id="A0A4R1RB85"/>
<dbReference type="GO" id="GO:0006260">
    <property type="term" value="P:DNA replication"/>
    <property type="evidence" value="ECO:0007669"/>
    <property type="project" value="UniProtKB-UniRule"/>
</dbReference>
<dbReference type="EMBL" id="SLUN01000022">
    <property type="protein sequence ID" value="TCL62996.1"/>
    <property type="molecule type" value="Genomic_DNA"/>
</dbReference>
<comment type="function">
    <text evidence="3">Participates in chromosomal partition during cell division. May act via the formation of a condensin-like complex containing Smc and ScpB that pull DNA away from mid-cell into both cell halves.</text>
</comment>
<keyword evidence="3" id="KW-0963">Cytoplasm</keyword>
<dbReference type="Proteomes" id="UP000295008">
    <property type="component" value="Unassembled WGS sequence"/>
</dbReference>
<reference evidence="4 5" key="1">
    <citation type="submission" date="2019-03" db="EMBL/GenBank/DDBJ databases">
        <title>Genomic Encyclopedia of Type Strains, Phase IV (KMG-IV): sequencing the most valuable type-strain genomes for metagenomic binning, comparative biology and taxonomic classification.</title>
        <authorList>
            <person name="Goeker M."/>
        </authorList>
    </citation>
    <scope>NUCLEOTIDE SEQUENCE [LARGE SCALE GENOMIC DNA]</scope>
    <source>
        <strain evidence="4 5">LX-B</strain>
    </source>
</reference>
<protein>
    <recommendedName>
        <fullName evidence="2 3">Segregation and condensation protein A</fullName>
    </recommendedName>
</protein>
<accession>A0A4R1RB85</accession>
<dbReference type="GO" id="GO:0051301">
    <property type="term" value="P:cell division"/>
    <property type="evidence" value="ECO:0007669"/>
    <property type="project" value="UniProtKB-KW"/>
</dbReference>
<comment type="similarity">
    <text evidence="3">Belongs to the ScpA family.</text>
</comment>
<keyword evidence="3" id="KW-0132">Cell division</keyword>
<comment type="subunit">
    <text evidence="3">Component of a cohesin-like complex composed of ScpA, ScpB and the Smc homodimer, in which ScpA and ScpB bind to the head domain of Smc. The presence of the three proteins is required for the association of the complex with DNA.</text>
</comment>
<evidence type="ECO:0000256" key="3">
    <source>
        <dbReference type="HAMAP-Rule" id="MF_01805"/>
    </source>
</evidence>
<proteinExistence type="inferred from homology"/>
<sequence>MDYQIQLDIFQGPLDLLLHLIEKDEIDIYNIPIALITEKYLEYLQTIQMLNLETVGDFLVMAATLMQIKAKLLLPQSQSAATTEADAAEEDPRWELAQKLIEYKKIKEATRSLITLESEQLQIYPRSGGEFADQKLAPEADPIKNLSIWDLMEAFKAIIESQFTKDFDTIPKQEVSVKQRMNEILALIQNEGRVYFKQVFAEIRSKIGLITCFLAVLELIRLKQIVVFQEALFSDIRLSLPEKVMNTQ</sequence>
<name>A0A4R1RB85_HYDET</name>
<evidence type="ECO:0000256" key="2">
    <source>
        <dbReference type="ARBA" id="ARBA00044777"/>
    </source>
</evidence>
<keyword evidence="1 3" id="KW-0159">Chromosome partition</keyword>
<keyword evidence="5" id="KW-1185">Reference proteome</keyword>
<dbReference type="GO" id="GO:0007059">
    <property type="term" value="P:chromosome segregation"/>
    <property type="evidence" value="ECO:0007669"/>
    <property type="project" value="UniProtKB-UniRule"/>
</dbReference>
<organism evidence="4 5">
    <name type="scientific">Hydrogenispora ethanolica</name>
    <dbReference type="NCBI Taxonomy" id="1082276"/>
    <lineage>
        <taxon>Bacteria</taxon>
        <taxon>Bacillati</taxon>
        <taxon>Bacillota</taxon>
        <taxon>Hydrogenispora</taxon>
    </lineage>
</organism>
<keyword evidence="3" id="KW-0131">Cell cycle</keyword>
<dbReference type="Gene3D" id="6.10.250.2410">
    <property type="match status" value="1"/>
</dbReference>
<evidence type="ECO:0000256" key="1">
    <source>
        <dbReference type="ARBA" id="ARBA00022829"/>
    </source>
</evidence>
<dbReference type="PANTHER" id="PTHR33969">
    <property type="entry name" value="SEGREGATION AND CONDENSATION PROTEIN A"/>
    <property type="match status" value="1"/>
</dbReference>
<gene>
    <name evidence="3" type="primary">scpA</name>
    <name evidence="4" type="ORF">EDC14_102250</name>
</gene>
<dbReference type="GO" id="GO:0005737">
    <property type="term" value="C:cytoplasm"/>
    <property type="evidence" value="ECO:0007669"/>
    <property type="project" value="UniProtKB-SubCell"/>
</dbReference>
<dbReference type="HAMAP" id="MF_01805">
    <property type="entry name" value="ScpA"/>
    <property type="match status" value="1"/>
</dbReference>
<dbReference type="PANTHER" id="PTHR33969:SF2">
    <property type="entry name" value="SEGREGATION AND CONDENSATION PROTEIN A"/>
    <property type="match status" value="1"/>
</dbReference>
<comment type="caution">
    <text evidence="4">The sequence shown here is derived from an EMBL/GenBank/DDBJ whole genome shotgun (WGS) entry which is preliminary data.</text>
</comment>
<dbReference type="Pfam" id="PF02616">
    <property type="entry name" value="SMC_ScpA"/>
    <property type="match status" value="1"/>
</dbReference>
<evidence type="ECO:0000313" key="5">
    <source>
        <dbReference type="Proteomes" id="UP000295008"/>
    </source>
</evidence>